<dbReference type="RefSeq" id="WP_083344016.1">
    <property type="nucleotide sequence ID" value="NZ_LT629690.1"/>
</dbReference>
<sequence length="146" mass="15856">MSYSASDLLNLSDSELDDAFKGGTVGPIPNGEADGRAILAPGTKFTHDIASIVNIFAWQGKTFDAKHGTLTNRISSLGVNAIVAQVYVGPSLFDGKDCIILDYSKTSLLAKHVRDEIRLIAPQLYLGLVYWDTKRTIHFSLQFPAA</sequence>
<evidence type="ECO:0000313" key="2">
    <source>
        <dbReference type="Proteomes" id="UP000182427"/>
    </source>
</evidence>
<keyword evidence="2" id="KW-1185">Reference proteome</keyword>
<name>A0A1G7GU23_9BACT</name>
<dbReference type="OrthoDB" id="119229at2"/>
<dbReference type="EMBL" id="LT629690">
    <property type="protein sequence ID" value="SDE91647.1"/>
    <property type="molecule type" value="Genomic_DNA"/>
</dbReference>
<accession>A0A1G7GU23</accession>
<gene>
    <name evidence="1" type="ORF">SAMN05444167_0803</name>
</gene>
<dbReference type="Proteomes" id="UP000182427">
    <property type="component" value="Chromosome I"/>
</dbReference>
<protein>
    <submittedName>
        <fullName evidence="1">Uncharacterized protein</fullName>
    </submittedName>
</protein>
<dbReference type="AlphaFoldDB" id="A0A1G7GU23"/>
<organism evidence="1 2">
    <name type="scientific">Terriglobus roseus</name>
    <dbReference type="NCBI Taxonomy" id="392734"/>
    <lineage>
        <taxon>Bacteria</taxon>
        <taxon>Pseudomonadati</taxon>
        <taxon>Acidobacteriota</taxon>
        <taxon>Terriglobia</taxon>
        <taxon>Terriglobales</taxon>
        <taxon>Acidobacteriaceae</taxon>
        <taxon>Terriglobus</taxon>
    </lineage>
</organism>
<evidence type="ECO:0000313" key="1">
    <source>
        <dbReference type="EMBL" id="SDE91647.1"/>
    </source>
</evidence>
<proteinExistence type="predicted"/>
<reference evidence="1 2" key="1">
    <citation type="submission" date="2016-10" db="EMBL/GenBank/DDBJ databases">
        <authorList>
            <person name="de Groot N.N."/>
        </authorList>
    </citation>
    <scope>NUCLEOTIDE SEQUENCE [LARGE SCALE GENOMIC DNA]</scope>
    <source>
        <strain evidence="1 2">GAS232</strain>
    </source>
</reference>